<reference evidence="1 2" key="1">
    <citation type="submission" date="2016-05" db="EMBL/GenBank/DDBJ databases">
        <title>Complete Genome and Methylome Analysis of Psychrotrophic Bacterial Isolates from Antarctic Lake Untersee.</title>
        <authorList>
            <person name="Fomenkov A."/>
            <person name="Akimov V.N."/>
            <person name="Vasilyeva L.V."/>
            <person name="Andersen D."/>
            <person name="Vincze T."/>
            <person name="Roberts R.J."/>
        </authorList>
    </citation>
    <scope>NUCLEOTIDE SEQUENCE [LARGE SCALE GENOMIC DNA]</scope>
    <source>
        <strain evidence="1 2">U14-5</strain>
    </source>
</reference>
<dbReference type="EMBL" id="CP015584">
    <property type="protein sequence ID" value="APT60036.1"/>
    <property type="molecule type" value="Genomic_DNA"/>
</dbReference>
<sequence length="113" mass="12294">MASEHTDGRYYARDGLVYKAPVQHDEPDGSTSFSLGFPVCKMLEYVGEDAAETVALLMNQGEQATHLREVNAALVEALRDALNHMTLGYCAEDALLERINAALARAAVQEQAP</sequence>
<name>A0A1L7AMP4_9PROT</name>
<dbReference type="RefSeq" id="WP_075800748.1">
    <property type="nucleotide sequence ID" value="NZ_CP015584.1"/>
</dbReference>
<protein>
    <submittedName>
        <fullName evidence="1">Uncharacterized protein</fullName>
    </submittedName>
</protein>
<evidence type="ECO:0000313" key="1">
    <source>
        <dbReference type="EMBL" id="APT60036.1"/>
    </source>
</evidence>
<accession>A0A1L7AMP4</accession>
<gene>
    <name evidence="1" type="ORF">RGI145_22385</name>
</gene>
<dbReference type="Proteomes" id="UP000185494">
    <property type="component" value="Chromosome 2"/>
</dbReference>
<dbReference type="AlphaFoldDB" id="A0A1L7AMP4"/>
<organism evidence="1 2">
    <name type="scientific">Roseomonas gilardii</name>
    <dbReference type="NCBI Taxonomy" id="257708"/>
    <lineage>
        <taxon>Bacteria</taxon>
        <taxon>Pseudomonadati</taxon>
        <taxon>Pseudomonadota</taxon>
        <taxon>Alphaproteobacteria</taxon>
        <taxon>Acetobacterales</taxon>
        <taxon>Roseomonadaceae</taxon>
        <taxon>Roseomonas</taxon>
    </lineage>
</organism>
<proteinExistence type="predicted"/>
<evidence type="ECO:0000313" key="2">
    <source>
        <dbReference type="Proteomes" id="UP000185494"/>
    </source>
</evidence>
<dbReference type="KEGG" id="rgi:RGI145_22385"/>